<dbReference type="PANTHER" id="PTHR11439">
    <property type="entry name" value="GAG-POL-RELATED RETROTRANSPOSON"/>
    <property type="match status" value="1"/>
</dbReference>
<reference evidence="2" key="1">
    <citation type="journal article" date="2022" name="Int. J. Mol. Sci.">
        <title>Draft Genome of Tanacetum Coccineum: Genomic Comparison of Closely Related Tanacetum-Family Plants.</title>
        <authorList>
            <person name="Yamashiro T."/>
            <person name="Shiraishi A."/>
            <person name="Nakayama K."/>
            <person name="Satake H."/>
        </authorList>
    </citation>
    <scope>NUCLEOTIDE SEQUENCE</scope>
</reference>
<organism evidence="2 3">
    <name type="scientific">Tanacetum coccineum</name>
    <dbReference type="NCBI Taxonomy" id="301880"/>
    <lineage>
        <taxon>Eukaryota</taxon>
        <taxon>Viridiplantae</taxon>
        <taxon>Streptophyta</taxon>
        <taxon>Embryophyta</taxon>
        <taxon>Tracheophyta</taxon>
        <taxon>Spermatophyta</taxon>
        <taxon>Magnoliopsida</taxon>
        <taxon>eudicotyledons</taxon>
        <taxon>Gunneridae</taxon>
        <taxon>Pentapetalae</taxon>
        <taxon>asterids</taxon>
        <taxon>campanulids</taxon>
        <taxon>Asterales</taxon>
        <taxon>Asteraceae</taxon>
        <taxon>Asteroideae</taxon>
        <taxon>Anthemideae</taxon>
        <taxon>Anthemidinae</taxon>
        <taxon>Tanacetum</taxon>
    </lineage>
</organism>
<evidence type="ECO:0000313" key="2">
    <source>
        <dbReference type="EMBL" id="GJT17700.1"/>
    </source>
</evidence>
<feature type="region of interest" description="Disordered" evidence="1">
    <location>
        <begin position="143"/>
        <end position="181"/>
    </location>
</feature>
<dbReference type="InterPro" id="IPR036397">
    <property type="entry name" value="RNaseH_sf"/>
</dbReference>
<reference evidence="2" key="2">
    <citation type="submission" date="2022-01" db="EMBL/GenBank/DDBJ databases">
        <authorList>
            <person name="Yamashiro T."/>
            <person name="Shiraishi A."/>
            <person name="Satake H."/>
            <person name="Nakayama K."/>
        </authorList>
    </citation>
    <scope>NUCLEOTIDE SEQUENCE</scope>
</reference>
<name>A0ABQ5BS61_9ASTR</name>
<dbReference type="PANTHER" id="PTHR11439:SF495">
    <property type="entry name" value="REVERSE TRANSCRIPTASE, RNA-DEPENDENT DNA POLYMERASE-RELATED"/>
    <property type="match status" value="1"/>
</dbReference>
<evidence type="ECO:0000313" key="3">
    <source>
        <dbReference type="Proteomes" id="UP001151760"/>
    </source>
</evidence>
<gene>
    <name evidence="2" type="ORF">Tco_0876406</name>
</gene>
<dbReference type="Proteomes" id="UP001151760">
    <property type="component" value="Unassembled WGS sequence"/>
</dbReference>
<keyword evidence="2" id="KW-0695">RNA-directed DNA polymerase</keyword>
<keyword evidence="3" id="KW-1185">Reference proteome</keyword>
<dbReference type="CDD" id="cd09272">
    <property type="entry name" value="RNase_HI_RT_Ty1"/>
    <property type="match status" value="1"/>
</dbReference>
<dbReference type="Gene3D" id="3.30.420.10">
    <property type="entry name" value="Ribonuclease H-like superfamily/Ribonuclease H"/>
    <property type="match status" value="1"/>
</dbReference>
<dbReference type="GO" id="GO:0003964">
    <property type="term" value="F:RNA-directed DNA polymerase activity"/>
    <property type="evidence" value="ECO:0007669"/>
    <property type="project" value="UniProtKB-KW"/>
</dbReference>
<accession>A0ABQ5BS61</accession>
<feature type="compositionally biased region" description="Basic and acidic residues" evidence="1">
    <location>
        <begin position="148"/>
        <end position="174"/>
    </location>
</feature>
<keyword evidence="2" id="KW-0808">Transferase</keyword>
<dbReference type="EMBL" id="BQNB010013580">
    <property type="protein sequence ID" value="GJT17700.1"/>
    <property type="molecule type" value="Genomic_DNA"/>
</dbReference>
<comment type="caution">
    <text evidence="2">The sequence shown here is derived from an EMBL/GenBank/DDBJ whole genome shotgun (WGS) entry which is preliminary data.</text>
</comment>
<keyword evidence="2" id="KW-0548">Nucleotidyltransferase</keyword>
<evidence type="ECO:0000256" key="1">
    <source>
        <dbReference type="SAM" id="MobiDB-lite"/>
    </source>
</evidence>
<proteinExistence type="predicted"/>
<sequence length="506" mass="58631">MAVNKNVLKADIRSWKCGEEWECIEEPGLQCRHRSNALELGSFRRSYRMDWLRRCHAVIVCDEKLVRIPYGNETLIFRGNKGNNGRESRLTIISCSRAQEYMAKGCQIFLAQISAKKEEAKSEGKSLKSKVFMWDPANKESIQGLVSPRHDGDPLNIRSEYEHRVSSRNRRPEQEDYSNSRGHATCLRDRFWQRLVKHLPLAKFSYNNIYHASIKAVPYEALYGRKCRSPVCWAEVGEAQLTGPKMIQETTKKIVLIKQRIQAAQNRQKSYANLKRKPMEFEVGDRVMLKVSPWKGVVDFGIHVDDRLQFVEEPVEIMEREIKRLKRSRIPLVKVRWNSRREDYLLRFGGVTTDVKTSSPPTETHKPLLKDADGEDVDEHLYRSMIGSLMYLTSSRHDIMFAVCACARYQFNPKVSHLHVVKRIYRYLKGQPKLNLWYPKDSPFDLVAYTDSDYTRASLDRKSTIGDCQFLGCRLISWQCKKQTVIANSMTEVKYIAASNCCGQVL</sequence>
<protein>
    <submittedName>
        <fullName evidence="2">Reverse transcriptase domain-containing protein</fullName>
    </submittedName>
</protein>